<protein>
    <recommendedName>
        <fullName evidence="4">Rod shape-determining protein MreD</fullName>
    </recommendedName>
</protein>
<feature type="transmembrane region" description="Helical" evidence="1">
    <location>
        <begin position="87"/>
        <end position="106"/>
    </location>
</feature>
<dbReference type="PATRIC" id="fig|1280950.3.peg.1578"/>
<keyword evidence="1" id="KW-0472">Membrane</keyword>
<keyword evidence="1" id="KW-1133">Transmembrane helix</keyword>
<dbReference type="OrthoDB" id="7618274at2"/>
<reference evidence="2 3" key="1">
    <citation type="journal article" date="2014" name="Antonie Van Leeuwenhoek">
        <title>Hyphomonas beringensis sp. nov. and Hyphomonas chukchiensis sp. nov., isolated from surface seawater of the Bering Sea and Chukchi Sea.</title>
        <authorList>
            <person name="Li C."/>
            <person name="Lai Q."/>
            <person name="Li G."/>
            <person name="Dong C."/>
            <person name="Wang J."/>
            <person name="Liao Y."/>
            <person name="Shao Z."/>
        </authorList>
    </citation>
    <scope>NUCLEOTIDE SEQUENCE [LARGE SCALE GENOMIC DNA]</scope>
    <source>
        <strain evidence="2 3">MHS-2</strain>
    </source>
</reference>
<dbReference type="AlphaFoldDB" id="A0A059FQP8"/>
<dbReference type="STRING" id="1280950.HJO_07872"/>
<sequence>MASRKSGRQRKSLWSQTGPTLRLLFGAFAIAAIGLLGLTPKTLFGLSIAWPYAALWGAIGWGRVGLSIRPMVILIVFGLIQDISFNAPLGCFVIVNLIVYGLSAAIAETFDVMNEPLVAVVSPVLLFIAGFLVLWLLASSLEDHAVRATPLFAAFLTTGLIYALGHKVFDLGRAPGQSAGQGA</sequence>
<dbReference type="EMBL" id="ARYK01000003">
    <property type="protein sequence ID" value="KCZ92856.1"/>
    <property type="molecule type" value="Genomic_DNA"/>
</dbReference>
<organism evidence="2 3">
    <name type="scientific">Hyphomonas johnsonii MHS-2</name>
    <dbReference type="NCBI Taxonomy" id="1280950"/>
    <lineage>
        <taxon>Bacteria</taxon>
        <taxon>Pseudomonadati</taxon>
        <taxon>Pseudomonadota</taxon>
        <taxon>Alphaproteobacteria</taxon>
        <taxon>Hyphomonadales</taxon>
        <taxon>Hyphomonadaceae</taxon>
        <taxon>Hyphomonas</taxon>
    </lineage>
</organism>
<evidence type="ECO:0000313" key="2">
    <source>
        <dbReference type="EMBL" id="KCZ92856.1"/>
    </source>
</evidence>
<feature type="transmembrane region" description="Helical" evidence="1">
    <location>
        <begin position="145"/>
        <end position="165"/>
    </location>
</feature>
<keyword evidence="1" id="KW-0812">Transmembrane</keyword>
<proteinExistence type="predicted"/>
<evidence type="ECO:0008006" key="4">
    <source>
        <dbReference type="Google" id="ProtNLM"/>
    </source>
</evidence>
<accession>A0A059FQP8</accession>
<evidence type="ECO:0000256" key="1">
    <source>
        <dbReference type="SAM" id="Phobius"/>
    </source>
</evidence>
<gene>
    <name evidence="2" type="ORF">HJO_07872</name>
</gene>
<feature type="transmembrane region" description="Helical" evidence="1">
    <location>
        <begin position="118"/>
        <end position="138"/>
    </location>
</feature>
<evidence type="ECO:0000313" key="3">
    <source>
        <dbReference type="Proteomes" id="UP000025171"/>
    </source>
</evidence>
<feature type="transmembrane region" description="Helical" evidence="1">
    <location>
        <begin position="21"/>
        <end position="38"/>
    </location>
</feature>
<name>A0A059FQP8_9PROT</name>
<comment type="caution">
    <text evidence="2">The sequence shown here is derived from an EMBL/GenBank/DDBJ whole genome shotgun (WGS) entry which is preliminary data.</text>
</comment>
<dbReference type="Proteomes" id="UP000025171">
    <property type="component" value="Unassembled WGS sequence"/>
</dbReference>
<dbReference type="eggNOG" id="ENOG5031B8H">
    <property type="taxonomic scope" value="Bacteria"/>
</dbReference>
<feature type="transmembrane region" description="Helical" evidence="1">
    <location>
        <begin position="58"/>
        <end position="80"/>
    </location>
</feature>
<dbReference type="RefSeq" id="WP_035615783.1">
    <property type="nucleotide sequence ID" value="NZ_ARYK01000003.1"/>
</dbReference>
<keyword evidence="3" id="KW-1185">Reference proteome</keyword>